<protein>
    <submittedName>
        <fullName evidence="1">Uncharacterized protein</fullName>
    </submittedName>
</protein>
<dbReference type="SUPFAM" id="SSF52047">
    <property type="entry name" value="RNI-like"/>
    <property type="match status" value="1"/>
</dbReference>
<reference evidence="1 2" key="1">
    <citation type="submission" date="2009-11" db="EMBL/GenBank/DDBJ databases">
        <title>Annotation of Allomyces macrogynus ATCC 38327.</title>
        <authorList>
            <consortium name="The Broad Institute Genome Sequencing Platform"/>
            <person name="Russ C."/>
            <person name="Cuomo C."/>
            <person name="Burger G."/>
            <person name="Gray M.W."/>
            <person name="Holland P.W.H."/>
            <person name="King N."/>
            <person name="Lang F.B.F."/>
            <person name="Roger A.J."/>
            <person name="Ruiz-Trillo I."/>
            <person name="Young S.K."/>
            <person name="Zeng Q."/>
            <person name="Gargeya S."/>
            <person name="Fitzgerald M."/>
            <person name="Haas B."/>
            <person name="Abouelleil A."/>
            <person name="Alvarado L."/>
            <person name="Arachchi H.M."/>
            <person name="Berlin A."/>
            <person name="Chapman S.B."/>
            <person name="Gearin G."/>
            <person name="Goldberg J."/>
            <person name="Griggs A."/>
            <person name="Gujja S."/>
            <person name="Hansen M."/>
            <person name="Heiman D."/>
            <person name="Howarth C."/>
            <person name="Larimer J."/>
            <person name="Lui A."/>
            <person name="MacDonald P.J.P."/>
            <person name="McCowen C."/>
            <person name="Montmayeur A."/>
            <person name="Murphy C."/>
            <person name="Neiman D."/>
            <person name="Pearson M."/>
            <person name="Priest M."/>
            <person name="Roberts A."/>
            <person name="Saif S."/>
            <person name="Shea T."/>
            <person name="Sisk P."/>
            <person name="Stolte C."/>
            <person name="Sykes S."/>
            <person name="Wortman J."/>
            <person name="Nusbaum C."/>
            <person name="Birren B."/>
        </authorList>
    </citation>
    <scope>NUCLEOTIDE SEQUENCE [LARGE SCALE GENOMIC DNA]</scope>
    <source>
        <strain evidence="1 2">ATCC 38327</strain>
    </source>
</reference>
<keyword evidence="2" id="KW-1185">Reference proteome</keyword>
<dbReference type="OrthoDB" id="78308at2759"/>
<dbReference type="InterPro" id="IPR001611">
    <property type="entry name" value="Leu-rich_rpt"/>
</dbReference>
<accession>A0A0L0S9U9</accession>
<evidence type="ECO:0000313" key="1">
    <source>
        <dbReference type="EMBL" id="KNE59222.1"/>
    </source>
</evidence>
<dbReference type="Proteomes" id="UP000054350">
    <property type="component" value="Unassembled WGS sequence"/>
</dbReference>
<evidence type="ECO:0000313" key="2">
    <source>
        <dbReference type="Proteomes" id="UP000054350"/>
    </source>
</evidence>
<sequence>MPALRLAPSIKSSSSLSILILADNQLTPSSAALLAEALKSQSVRRVEAAFPDQLRVSVPRSSRSSRSRSLHGRRSVDSGIAMSTSRPFLKRINLSCNRLGDCGLFHLIDAVQNDVGVQVIDLQFNQITNEGAEAALFVLSDMRGMGSMTAFDLRGNENVDPKFVAEVFEMGDAVCRTDPDLQWLADGIDPLLPTLHLPPSHSRAIIAKQRAKIDDKPKDTKPRPTREPVVQVPRAAWRPAGKLPPPKLAQTIDKPERNMDLHPTVDVAKLSSLVVTNHELTTKVKTLETALLHAINVPMPRVGVDSAHARCVPPPVVDGNEQVAAARPSFAPVSRDAPLPFTAGPAVMDPVLSLPCPPNHFGHAVEHHHPADVENLLNMTDSAAVDPCPDATPTVDLMAVGALIKHLHLTLVGGTVTPWTLLDLDRQVQSAHAAVRQHPYSIFTDALRKLEARAEHARRQLWGLVTRGHATRRPRRPVVAGHARGDLGGAREWDGGPVGRCDPARRSARDAGAVRARAFAVGSRRHMVVGVGRVAVKWRRMRPSTCQRRSDCRILESQGQNSSLPCTS</sequence>
<name>A0A0L0S9U9_ALLM3</name>
<dbReference type="Gene3D" id="3.80.10.10">
    <property type="entry name" value="Ribonuclease Inhibitor"/>
    <property type="match status" value="1"/>
</dbReference>
<dbReference type="SMART" id="SM00368">
    <property type="entry name" value="LRR_RI"/>
    <property type="match status" value="3"/>
</dbReference>
<dbReference type="PANTHER" id="PTHR24110:SF3">
    <property type="entry name" value="CENTROSOMAL PROTEIN OF 78 KDA"/>
    <property type="match status" value="1"/>
</dbReference>
<dbReference type="InterPro" id="IPR032675">
    <property type="entry name" value="LRR_dom_sf"/>
</dbReference>
<dbReference type="STRING" id="578462.A0A0L0S9U9"/>
<gene>
    <name evidence="1" type="ORF">AMAG_03540</name>
</gene>
<dbReference type="VEuPathDB" id="FungiDB:AMAG_03540"/>
<dbReference type="eggNOG" id="KOG4308">
    <property type="taxonomic scope" value="Eukaryota"/>
</dbReference>
<dbReference type="PANTHER" id="PTHR24110">
    <property type="entry name" value="CENTROSOMAL PROTEIN OF 78 KDA"/>
    <property type="match status" value="1"/>
</dbReference>
<organism evidence="1 2">
    <name type="scientific">Allomyces macrogynus (strain ATCC 38327)</name>
    <name type="common">Allomyces javanicus var. macrogynus</name>
    <dbReference type="NCBI Taxonomy" id="578462"/>
    <lineage>
        <taxon>Eukaryota</taxon>
        <taxon>Fungi</taxon>
        <taxon>Fungi incertae sedis</taxon>
        <taxon>Blastocladiomycota</taxon>
        <taxon>Blastocladiomycetes</taxon>
        <taxon>Blastocladiales</taxon>
        <taxon>Blastocladiaceae</taxon>
        <taxon>Allomyces</taxon>
    </lineage>
</organism>
<dbReference type="Pfam" id="PF13516">
    <property type="entry name" value="LRR_6"/>
    <property type="match status" value="2"/>
</dbReference>
<dbReference type="EMBL" id="GG745334">
    <property type="protein sequence ID" value="KNE59222.1"/>
    <property type="molecule type" value="Genomic_DNA"/>
</dbReference>
<proteinExistence type="predicted"/>
<dbReference type="AlphaFoldDB" id="A0A0L0S9U9"/>
<reference evidence="2" key="2">
    <citation type="submission" date="2009-11" db="EMBL/GenBank/DDBJ databases">
        <title>The Genome Sequence of Allomyces macrogynus strain ATCC 38327.</title>
        <authorList>
            <consortium name="The Broad Institute Genome Sequencing Platform"/>
            <person name="Russ C."/>
            <person name="Cuomo C."/>
            <person name="Shea T."/>
            <person name="Young S.K."/>
            <person name="Zeng Q."/>
            <person name="Koehrsen M."/>
            <person name="Haas B."/>
            <person name="Borodovsky M."/>
            <person name="Guigo R."/>
            <person name="Alvarado L."/>
            <person name="Berlin A."/>
            <person name="Borenstein D."/>
            <person name="Chen Z."/>
            <person name="Engels R."/>
            <person name="Freedman E."/>
            <person name="Gellesch M."/>
            <person name="Goldberg J."/>
            <person name="Griggs A."/>
            <person name="Gujja S."/>
            <person name="Heiman D."/>
            <person name="Hepburn T."/>
            <person name="Howarth C."/>
            <person name="Jen D."/>
            <person name="Larson L."/>
            <person name="Lewis B."/>
            <person name="Mehta T."/>
            <person name="Park D."/>
            <person name="Pearson M."/>
            <person name="Roberts A."/>
            <person name="Saif S."/>
            <person name="Shenoy N."/>
            <person name="Sisk P."/>
            <person name="Stolte C."/>
            <person name="Sykes S."/>
            <person name="Walk T."/>
            <person name="White J."/>
            <person name="Yandava C."/>
            <person name="Burger G."/>
            <person name="Gray M.W."/>
            <person name="Holland P.W.H."/>
            <person name="King N."/>
            <person name="Lang F.B.F."/>
            <person name="Roger A.J."/>
            <person name="Ruiz-Trillo I."/>
            <person name="Lander E."/>
            <person name="Nusbaum C."/>
        </authorList>
    </citation>
    <scope>NUCLEOTIDE SEQUENCE [LARGE SCALE GENOMIC DNA]</scope>
    <source>
        <strain evidence="2">ATCC 38327</strain>
    </source>
</reference>